<gene>
    <name evidence="1" type="ORF">MSTE_00405</name>
</gene>
<dbReference type="EMBL" id="AP018165">
    <property type="protein sequence ID" value="BAX95748.1"/>
    <property type="molecule type" value="Genomic_DNA"/>
</dbReference>
<dbReference type="Proteomes" id="UP000217954">
    <property type="component" value="Chromosome"/>
</dbReference>
<proteinExistence type="predicted"/>
<accession>A0A1Z4ES14</accession>
<keyword evidence="2" id="KW-1185">Reference proteome</keyword>
<dbReference type="AlphaFoldDB" id="A0A1Z4ES14"/>
<evidence type="ECO:0000313" key="2">
    <source>
        <dbReference type="Proteomes" id="UP000217954"/>
    </source>
</evidence>
<reference evidence="1 2" key="2">
    <citation type="journal article" date="2017" name="Int. J. Syst. Evol. Microbiol.">
        <title>Mycobacterium stephanolepidis sp. nov., a rapidly growing species related to Mycobacterium chelonae, isolated from marine teleost fish, Stephanolepis cirrhifer.</title>
        <authorList>
            <person name="Fukano H."/>
            <person name="Wada S."/>
            <person name="Kurata O."/>
            <person name="Katayama K."/>
            <person name="Fujiwara N."/>
            <person name="Hoshino Y."/>
        </authorList>
    </citation>
    <scope>NUCLEOTIDE SEQUENCE [LARGE SCALE GENOMIC DNA]</scope>
    <source>
        <strain evidence="1 2">NJB0901</strain>
    </source>
</reference>
<evidence type="ECO:0000313" key="1">
    <source>
        <dbReference type="EMBL" id="BAX95748.1"/>
    </source>
</evidence>
<name>A0A1Z4ES14_9MYCO</name>
<reference evidence="2" key="1">
    <citation type="journal article" date="2017" name="Genome Announc.">
        <title>Complete Genome Sequence of Mycobacterium stephanolepidis.</title>
        <authorList>
            <person name="Fukano H."/>
            <person name="Yoshida M."/>
            <person name="Katayama Y."/>
            <person name="Omatsu T."/>
            <person name="Mizutani T."/>
            <person name="Kurata O."/>
            <person name="Wada S."/>
            <person name="Hoshino Y."/>
        </authorList>
    </citation>
    <scope>NUCLEOTIDE SEQUENCE [LARGE SCALE GENOMIC DNA]</scope>
    <source>
        <strain evidence="2">NJB0901</strain>
    </source>
</reference>
<protein>
    <submittedName>
        <fullName evidence="1">Uncharacterized protein</fullName>
    </submittedName>
</protein>
<dbReference type="KEGG" id="mste:MSTE_00405"/>
<dbReference type="RefSeq" id="WP_157997609.1">
    <property type="nucleotide sequence ID" value="NZ_AP018165.1"/>
</dbReference>
<dbReference type="OrthoDB" id="345021at2"/>
<sequence length="45" mass="4858">MDLAPDKVVPTTLCNGQFPGPLRFAEGKPVTIDVHDDTGTPEQLH</sequence>
<organism evidence="1 2">
    <name type="scientific">[Mycobacterium] stephanolepidis</name>
    <dbReference type="NCBI Taxonomy" id="1520670"/>
    <lineage>
        <taxon>Bacteria</taxon>
        <taxon>Bacillati</taxon>
        <taxon>Actinomycetota</taxon>
        <taxon>Actinomycetes</taxon>
        <taxon>Mycobacteriales</taxon>
        <taxon>Mycobacteriaceae</taxon>
        <taxon>Mycobacteroides</taxon>
    </lineage>
</organism>